<dbReference type="InterPro" id="IPR027244">
    <property type="entry name" value="IML1"/>
</dbReference>
<dbReference type="InterPro" id="IPR036390">
    <property type="entry name" value="WH_DNA-bd_sf"/>
</dbReference>
<dbReference type="GO" id="GO:0005774">
    <property type="term" value="C:vacuolar membrane"/>
    <property type="evidence" value="ECO:0007669"/>
    <property type="project" value="UniProtKB-SubCell"/>
</dbReference>
<feature type="compositionally biased region" description="Low complexity" evidence="5">
    <location>
        <begin position="632"/>
        <end position="670"/>
    </location>
</feature>
<feature type="compositionally biased region" description="Polar residues" evidence="5">
    <location>
        <begin position="577"/>
        <end position="589"/>
    </location>
</feature>
<dbReference type="Gene3D" id="1.10.10.10">
    <property type="entry name" value="Winged helix-like DNA-binding domain superfamily/Winged helix DNA-binding domain"/>
    <property type="match status" value="1"/>
</dbReference>
<evidence type="ECO:0000313" key="8">
    <source>
        <dbReference type="Proteomes" id="UP000283269"/>
    </source>
</evidence>
<dbReference type="InterPro" id="IPR000591">
    <property type="entry name" value="DEP_dom"/>
</dbReference>
<keyword evidence="8" id="KW-1185">Reference proteome</keyword>
<gene>
    <name evidence="7" type="ORF">CVT25_003255</name>
</gene>
<proteinExistence type="inferred from homology"/>
<dbReference type="GO" id="GO:0035556">
    <property type="term" value="P:intracellular signal transduction"/>
    <property type="evidence" value="ECO:0007669"/>
    <property type="project" value="InterPro"/>
</dbReference>
<dbReference type="SMART" id="SM00049">
    <property type="entry name" value="DEP"/>
    <property type="match status" value="1"/>
</dbReference>
<comment type="subcellular location">
    <subcellularLocation>
        <location evidence="1">Vacuole membrane</location>
        <topology evidence="1">Peripheral membrane protein</topology>
    </subcellularLocation>
</comment>
<evidence type="ECO:0000256" key="1">
    <source>
        <dbReference type="ARBA" id="ARBA00004148"/>
    </source>
</evidence>
<protein>
    <recommendedName>
        <fullName evidence="3">Vacuolar membrane-associated protein IML1</fullName>
    </recommendedName>
    <alternativeName>
        <fullName evidence="4">Vacuolar membrane-associated protein iml1</fullName>
    </alternativeName>
</protein>
<dbReference type="PANTHER" id="PTHR13179:SF8">
    <property type="entry name" value="GATOR COMPLEX PROTEIN DEPDC5"/>
    <property type="match status" value="1"/>
</dbReference>
<evidence type="ECO:0000259" key="6">
    <source>
        <dbReference type="PROSITE" id="PS50186"/>
    </source>
</evidence>
<dbReference type="STRING" id="93625.A0A409WMK7"/>
<dbReference type="Pfam" id="PF00610">
    <property type="entry name" value="DEP"/>
    <property type="match status" value="1"/>
</dbReference>
<evidence type="ECO:0000313" key="7">
    <source>
        <dbReference type="EMBL" id="PPQ79681.1"/>
    </source>
</evidence>
<dbReference type="OrthoDB" id="39497at2759"/>
<sequence length="1573" mass="178127">MAVSREQSLYGRRRSNTAQSNFRAVPTFVPTPIQIGDSKVLNVWVHDIKETQSVVFNHSWWPGVQEGDCLRVLSSNAENPEAGFLLIVPREDYCPKPQLQISVPRPIADVFGLLNNSQVTLTKVDKAYCSADYVEFMFQDQYLGRNEMWRLGKHLSGQCIYTDQEVSFIGGIVAKIQNIYIGGKKVSSAWMTTSTKAIYRSFSAKITIFIQVCRELWEFAGDGERYNEKIVHSFLPGLFNKWKESGTNHTVTIVLISRVFYDQSEIDYAAGPLRRDEGGNWYKDFFKVITDLEVLHEWKPTLVSLKNSFWDFQRDILLTHHYHRATLDSGIGAPSQVRLVGRLSYAQDGPILEALNLGLNPTETHYIDRSLSLTGATTLLISPGTGYFRVSKQLLRLTTTRMLDQGFVLDLVLLTKQPLHQSPIFSFQGTEPSPSPVARSSEKDGFEQGKYEKERKSDPLMMDPLWAGDEDSKGEPRQKKTIWWEPFWISTTFWDKQMDLPFRQDRYIARAKMHEIQMLGLLEHDVLSSIEVPYMQNKPDSSTGPLESDETLNINKNNADQFDLNIFSLTTNYNTSSLLPPPASGTTPRLVNDKRALHRHSTMGRIDTIEESPKQRIFKELPSEGLPNTEISAPSSVPGPSTSPSQSSIRSGRSETSSSSKTPSRTASVSKSTLASKLAPSWLFNPFRSGPSEPQTSQVSASASASASTSTSTSTPASQTSQSEKPPRMPVTSMAPPSSPIRMAPSKPTVASSQQIQPMAIKNKPASRSSLSRTFEEETLAPHRASFLRRSPINTPPRDEMHAGKRRSAGYVHGFPSSSSPGAIINPTRPQSSVAYPEASLARRWQHMYPHPTYKHDMKWKSIVTPGCLPLTVEHFPSSSELESTYDVFSYEFIIDPGEMRSFLVKPPVVRGLGSEEMRRAWALVVMRGMVAVRLAQGFQFVLKPQKTQGEEEKEKEKEKAANFRRTKSFVGEGEFDTWPAGAAEVLSSTANPVYLSMTNEIHRISYTGEAIQVKRYVRRMHPTKPFSYQCLIWPKLGGAIETQVPLCSFIGGYTELSTEFQSHGLENYGWNRLDMLVAGYEHHFNESLRYWRTRFVVIPTAEHPQVTVGPSGEKLNDEEARLLGIEKLAEQFAKLRWQPPEEKVVHPPVRFLPTTLDPALSILDDALMDQLDQIHAQGPLRKKMKSEREIGDMSLAAIAKAMREDDGVPIKSYQWHRSQYPDSFIGYDFVSWLVREFRDVSTRAQGTEWGVKLQEQGLFEHCRGYHNFLDGLKGEFSLHTTPKYNNWFKRHIEEGTIRPGYHTSSSLRSASKVIVPGTRNRNKKRLILSQTMVIDIDPNKRSDQAESVILHHDIIHNPATVFHFELQWIGTTARCIEDQLRVWSRTIERYGLKLVEAYVTQISDIQEHNAFQSCYPMRLSHPPPYVPDLEKRLPEGTQAVKYFEYALLQKFGFIVDVEAADLYPEQVDVVYSYRRSPYKYSQFVHRSGVAFIQVLGGYRGFLFLTNRLMGPGRMGSTIKNKDHLPAVAAEDMRVEMAEFCLDRDRLQQFYDEKIADLPPVPVTPEEPPPLVI</sequence>
<feature type="compositionally biased region" description="Low complexity" evidence="5">
    <location>
        <begin position="695"/>
        <end position="723"/>
    </location>
</feature>
<dbReference type="EMBL" id="NHYD01003368">
    <property type="protein sequence ID" value="PPQ79681.1"/>
    <property type="molecule type" value="Genomic_DNA"/>
</dbReference>
<reference evidence="7 8" key="1">
    <citation type="journal article" date="2018" name="Evol. Lett.">
        <title>Horizontal gene cluster transfer increased hallucinogenic mushroom diversity.</title>
        <authorList>
            <person name="Reynolds H.T."/>
            <person name="Vijayakumar V."/>
            <person name="Gluck-Thaler E."/>
            <person name="Korotkin H.B."/>
            <person name="Matheny P.B."/>
            <person name="Slot J.C."/>
        </authorList>
    </citation>
    <scope>NUCLEOTIDE SEQUENCE [LARGE SCALE GENOMIC DNA]</scope>
    <source>
        <strain evidence="7 8">2631</strain>
    </source>
</reference>
<dbReference type="Pfam" id="PF12257">
    <property type="entry name" value="IML1"/>
    <property type="match status" value="1"/>
</dbReference>
<dbReference type="Proteomes" id="UP000283269">
    <property type="component" value="Unassembled WGS sequence"/>
</dbReference>
<feature type="compositionally biased region" description="Basic and acidic residues" evidence="5">
    <location>
        <begin position="607"/>
        <end position="622"/>
    </location>
</feature>
<dbReference type="InParanoid" id="A0A409WMK7"/>
<dbReference type="InterPro" id="IPR036388">
    <property type="entry name" value="WH-like_DNA-bd_sf"/>
</dbReference>
<feature type="compositionally biased region" description="Basic and acidic residues" evidence="5">
    <location>
        <begin position="440"/>
        <end position="458"/>
    </location>
</feature>
<dbReference type="GO" id="GO:1990130">
    <property type="term" value="C:GATOR1 complex"/>
    <property type="evidence" value="ECO:0007669"/>
    <property type="project" value="TreeGrafter"/>
</dbReference>
<feature type="region of interest" description="Disordered" evidence="5">
    <location>
        <begin position="425"/>
        <end position="477"/>
    </location>
</feature>
<accession>A0A409WMK7</accession>
<dbReference type="GO" id="GO:0005096">
    <property type="term" value="F:GTPase activator activity"/>
    <property type="evidence" value="ECO:0007669"/>
    <property type="project" value="InterPro"/>
</dbReference>
<organism evidence="7 8">
    <name type="scientific">Psilocybe cyanescens</name>
    <dbReference type="NCBI Taxonomy" id="93625"/>
    <lineage>
        <taxon>Eukaryota</taxon>
        <taxon>Fungi</taxon>
        <taxon>Dikarya</taxon>
        <taxon>Basidiomycota</taxon>
        <taxon>Agaricomycotina</taxon>
        <taxon>Agaricomycetes</taxon>
        <taxon>Agaricomycetidae</taxon>
        <taxon>Agaricales</taxon>
        <taxon>Agaricineae</taxon>
        <taxon>Strophariaceae</taxon>
        <taxon>Psilocybe</taxon>
    </lineage>
</organism>
<name>A0A409WMK7_PSICY</name>
<dbReference type="PROSITE" id="PS50186">
    <property type="entry name" value="DEP"/>
    <property type="match status" value="1"/>
</dbReference>
<comment type="caution">
    <text evidence="7">The sequence shown here is derived from an EMBL/GenBank/DDBJ whole genome shotgun (WGS) entry which is preliminary data.</text>
</comment>
<dbReference type="PANTHER" id="PTHR13179">
    <property type="entry name" value="DEP DOMAIN CONTAINING PROTEIN 5"/>
    <property type="match status" value="1"/>
</dbReference>
<evidence type="ECO:0000256" key="4">
    <source>
        <dbReference type="ARBA" id="ARBA00021881"/>
    </source>
</evidence>
<dbReference type="GO" id="GO:0010508">
    <property type="term" value="P:positive regulation of autophagy"/>
    <property type="evidence" value="ECO:0007669"/>
    <property type="project" value="TreeGrafter"/>
</dbReference>
<evidence type="ECO:0000256" key="5">
    <source>
        <dbReference type="SAM" id="MobiDB-lite"/>
    </source>
</evidence>
<dbReference type="SUPFAM" id="SSF46785">
    <property type="entry name" value="Winged helix' DNA-binding domain"/>
    <property type="match status" value="1"/>
</dbReference>
<feature type="domain" description="DEP" evidence="6">
    <location>
        <begin position="1205"/>
        <end position="1281"/>
    </location>
</feature>
<evidence type="ECO:0000256" key="2">
    <source>
        <dbReference type="ARBA" id="ARBA00005643"/>
    </source>
</evidence>
<evidence type="ECO:0000256" key="3">
    <source>
        <dbReference type="ARBA" id="ARBA00018529"/>
    </source>
</evidence>
<dbReference type="FunCoup" id="A0A409WMK7">
    <property type="interactions" value="216"/>
</dbReference>
<comment type="similarity">
    <text evidence="2">Belongs to the IML1 family.</text>
</comment>
<dbReference type="GO" id="GO:1904262">
    <property type="term" value="P:negative regulation of TORC1 signaling"/>
    <property type="evidence" value="ECO:0007669"/>
    <property type="project" value="TreeGrafter"/>
</dbReference>
<dbReference type="InterPro" id="IPR048255">
    <property type="entry name" value="IML1_N"/>
</dbReference>
<feature type="region of interest" description="Disordered" evidence="5">
    <location>
        <begin position="577"/>
        <end position="803"/>
    </location>
</feature>
<dbReference type="CDD" id="cd04449">
    <property type="entry name" value="DEP_DEPDC5-like"/>
    <property type="match status" value="1"/>
</dbReference>